<sequence length="155" mass="17912">MQWSKLKQRLEDRFADCLKGRLHIYETRQRMGHHHRLGEIWITLDKKRIYSTSDFKASQLMQTHLKSGDTYEDSFEKAAAEGLAPVSQSNEMLFDSLSMSIDDMLASEAVLIRGLAISDARCGRRRLLALKEQIKTEHDFIKLVFEQRLSTPSNP</sequence>
<dbReference type="Proteomes" id="UP000027037">
    <property type="component" value="Unassembled WGS sequence"/>
</dbReference>
<evidence type="ECO:0000313" key="1">
    <source>
        <dbReference type="EMBL" id="KCZ51222.1"/>
    </source>
</evidence>
<dbReference type="PATRIC" id="fig|1280946.3.peg.3328"/>
<dbReference type="EMBL" id="AWFF01000092">
    <property type="protein sequence ID" value="KCZ51222.1"/>
    <property type="molecule type" value="Genomic_DNA"/>
</dbReference>
<organism evidence="1 2">
    <name type="scientific">Hyphomonas beringensis</name>
    <dbReference type="NCBI Taxonomy" id="1280946"/>
    <lineage>
        <taxon>Bacteria</taxon>
        <taxon>Pseudomonadati</taxon>
        <taxon>Pseudomonadota</taxon>
        <taxon>Alphaproteobacteria</taxon>
        <taxon>Hyphomonadales</taxon>
        <taxon>Hyphomonadaceae</taxon>
        <taxon>Hyphomonas</taxon>
    </lineage>
</organism>
<protein>
    <submittedName>
        <fullName evidence="1">Uncharacterized protein</fullName>
    </submittedName>
</protein>
<dbReference type="InterPro" id="IPR057955">
    <property type="entry name" value="SF0329-like"/>
</dbReference>
<name>A0A062TYX1_9PROT</name>
<dbReference type="eggNOG" id="ENOG502ZC9M">
    <property type="taxonomic scope" value="Bacteria"/>
</dbReference>
<accession>A0A062TYX1</accession>
<dbReference type="RefSeq" id="WP_034799234.1">
    <property type="nucleotide sequence ID" value="NZ_AWFF01000092.1"/>
</dbReference>
<dbReference type="AlphaFoldDB" id="A0A062TYX1"/>
<dbReference type="Pfam" id="PF25753">
    <property type="entry name" value="SF0329"/>
    <property type="match status" value="1"/>
</dbReference>
<reference evidence="1 2" key="1">
    <citation type="journal article" date="2014" name="Antonie Van Leeuwenhoek">
        <title>Hyphomonas beringensis sp. nov. and Hyphomonas chukchiensis sp. nov., isolated from surface seawater of the Bering Sea and Chukchi Sea.</title>
        <authorList>
            <person name="Li C."/>
            <person name="Lai Q."/>
            <person name="Li G."/>
            <person name="Dong C."/>
            <person name="Wang J."/>
            <person name="Liao Y."/>
            <person name="Shao Z."/>
        </authorList>
    </citation>
    <scope>NUCLEOTIDE SEQUENCE [LARGE SCALE GENOMIC DNA]</scope>
    <source>
        <strain evidence="1 2">25B14_1</strain>
    </source>
</reference>
<gene>
    <name evidence="1" type="ORF">HY29_18450</name>
</gene>
<comment type="caution">
    <text evidence="1">The sequence shown here is derived from an EMBL/GenBank/DDBJ whole genome shotgun (WGS) entry which is preliminary data.</text>
</comment>
<evidence type="ECO:0000313" key="2">
    <source>
        <dbReference type="Proteomes" id="UP000027037"/>
    </source>
</evidence>
<dbReference type="OrthoDB" id="9815878at2"/>
<keyword evidence="2" id="KW-1185">Reference proteome</keyword>
<proteinExistence type="predicted"/>